<sequence>MPRSTPTCTGLRIPFNRISSISFGSSSYFYNSSINSRSYSVFESSINTTRGTTLLTLTPVRVNTWCQTSPSQVRIVGSIDIYAIGGIKICSESSKSSSSSLADEDEND</sequence>
<comment type="caution">
    <text evidence="1">The sequence shown here is derived from an EMBL/GenBank/DDBJ whole genome shotgun (WGS) entry which is preliminary data.</text>
</comment>
<evidence type="ECO:0000313" key="2">
    <source>
        <dbReference type="Proteomes" id="UP001386955"/>
    </source>
</evidence>
<organism evidence="1 2">
    <name type="scientific">Psophocarpus tetragonolobus</name>
    <name type="common">Winged bean</name>
    <name type="synonym">Dolichos tetragonolobus</name>
    <dbReference type="NCBI Taxonomy" id="3891"/>
    <lineage>
        <taxon>Eukaryota</taxon>
        <taxon>Viridiplantae</taxon>
        <taxon>Streptophyta</taxon>
        <taxon>Embryophyta</taxon>
        <taxon>Tracheophyta</taxon>
        <taxon>Spermatophyta</taxon>
        <taxon>Magnoliopsida</taxon>
        <taxon>eudicotyledons</taxon>
        <taxon>Gunneridae</taxon>
        <taxon>Pentapetalae</taxon>
        <taxon>rosids</taxon>
        <taxon>fabids</taxon>
        <taxon>Fabales</taxon>
        <taxon>Fabaceae</taxon>
        <taxon>Papilionoideae</taxon>
        <taxon>50 kb inversion clade</taxon>
        <taxon>NPAAA clade</taxon>
        <taxon>indigoferoid/millettioid clade</taxon>
        <taxon>Phaseoleae</taxon>
        <taxon>Psophocarpus</taxon>
    </lineage>
</organism>
<gene>
    <name evidence="1" type="ORF">VNO78_09556</name>
</gene>
<reference evidence="1 2" key="1">
    <citation type="submission" date="2024-01" db="EMBL/GenBank/DDBJ databases">
        <title>The genomes of 5 underutilized Papilionoideae crops provide insights into root nodulation and disease resistanc.</title>
        <authorList>
            <person name="Jiang F."/>
        </authorList>
    </citation>
    <scope>NUCLEOTIDE SEQUENCE [LARGE SCALE GENOMIC DNA]</scope>
    <source>
        <strain evidence="1">DUOXIRENSHENG_FW03</strain>
        <tissue evidence="1">Leaves</tissue>
    </source>
</reference>
<protein>
    <submittedName>
        <fullName evidence="1">Uncharacterized protein</fullName>
    </submittedName>
</protein>
<keyword evidence="2" id="KW-1185">Reference proteome</keyword>
<dbReference type="Proteomes" id="UP001386955">
    <property type="component" value="Unassembled WGS sequence"/>
</dbReference>
<accession>A0AAN9XTN9</accession>
<dbReference type="AlphaFoldDB" id="A0AAN9XTN9"/>
<name>A0AAN9XTN9_PSOTE</name>
<proteinExistence type="predicted"/>
<evidence type="ECO:0000313" key="1">
    <source>
        <dbReference type="EMBL" id="KAK7407603.1"/>
    </source>
</evidence>
<dbReference type="EMBL" id="JAYMYS010000002">
    <property type="protein sequence ID" value="KAK7407603.1"/>
    <property type="molecule type" value="Genomic_DNA"/>
</dbReference>